<dbReference type="EMBL" id="SODV01000001">
    <property type="protein sequence ID" value="TDX01658.1"/>
    <property type="molecule type" value="Genomic_DNA"/>
</dbReference>
<protein>
    <recommendedName>
        <fullName evidence="2">DUF7033 domain-containing protein</fullName>
    </recommendedName>
</protein>
<evidence type="ECO:0000313" key="3">
    <source>
        <dbReference type="EMBL" id="TDX01658.1"/>
    </source>
</evidence>
<dbReference type="CDD" id="cd10931">
    <property type="entry name" value="CE4_u7"/>
    <property type="match status" value="1"/>
</dbReference>
<evidence type="ECO:0000313" key="4">
    <source>
        <dbReference type="Proteomes" id="UP000294498"/>
    </source>
</evidence>
<comment type="caution">
    <text evidence="3">The sequence shown here is derived from an EMBL/GenBank/DDBJ whole genome shotgun (WGS) entry which is preliminary data.</text>
</comment>
<feature type="domain" description="DUF7033" evidence="2">
    <location>
        <begin position="140"/>
        <end position="198"/>
    </location>
</feature>
<dbReference type="InterPro" id="IPR054297">
    <property type="entry name" value="DUF7033"/>
</dbReference>
<keyword evidence="4" id="KW-1185">Reference proteome</keyword>
<reference evidence="3 4" key="1">
    <citation type="submission" date="2019-03" db="EMBL/GenBank/DDBJ databases">
        <title>Genomic Encyclopedia of Type Strains, Phase IV (KMG-IV): sequencing the most valuable type-strain genomes for metagenomic binning, comparative biology and taxonomic classification.</title>
        <authorList>
            <person name="Goeker M."/>
        </authorList>
    </citation>
    <scope>NUCLEOTIDE SEQUENCE [LARGE SCALE GENOMIC DNA]</scope>
    <source>
        <strain evidence="3 4">DSM 100059</strain>
    </source>
</reference>
<organism evidence="3 4">
    <name type="scientific">Dinghuibacter silviterrae</name>
    <dbReference type="NCBI Taxonomy" id="1539049"/>
    <lineage>
        <taxon>Bacteria</taxon>
        <taxon>Pseudomonadati</taxon>
        <taxon>Bacteroidota</taxon>
        <taxon>Chitinophagia</taxon>
        <taxon>Chitinophagales</taxon>
        <taxon>Chitinophagaceae</taxon>
        <taxon>Dinghuibacter</taxon>
    </lineage>
</organism>
<name>A0A4R8DUR3_9BACT</name>
<proteinExistence type="predicted"/>
<sequence>MVQLYSPATTPRLEYVLGVIFRDHLRVPYRLTSDRDDWMEAEGPKINYSSEKLPVGLAISPSGILSERYVPGQAPLADPLRGAGPLPGGGATAVGGVHPGGGAASGGHPGGGAAAAGGVHPGGSAAHLAGAATPDAPGWPFDLFGAVFYLLSRYEEYLPQALYDHFGRFDPAGSWAARQGWLERPLVDEWIAALAAELHLGGTPAGAAASGAGAVNGGVGRAATSAGPAGSGFFATYDIDQPWCYQNKGLTKNCLSAGKALTGGRWTQLREQAEVLSGKRRDPFDNFSWMDRVNEALPETPVYFFPLSAKRTVYDKNPSPGNGAYQELIRAHAGRYPVGVHPSFHASDTPGLLASECAVLNRITGLPVTVSRFHYIRFRLPQGYRLLLEGGIRADYSMGYGERNGFRASYSRPFPWYDLEKETTTALQVVPFCWMEATSFHNSGLSREAALAELQGYKRAVDLVGGRMTVIWHNNSLGEEARWIGWREVYKDFLKPFVPTLPS</sequence>
<evidence type="ECO:0000259" key="2">
    <source>
        <dbReference type="Pfam" id="PF23019"/>
    </source>
</evidence>
<dbReference type="Pfam" id="PF23019">
    <property type="entry name" value="DUF7033"/>
    <property type="match status" value="1"/>
</dbReference>
<feature type="region of interest" description="Disordered" evidence="1">
    <location>
        <begin position="80"/>
        <end position="118"/>
    </location>
</feature>
<accession>A0A4R8DUR3</accession>
<evidence type="ECO:0000256" key="1">
    <source>
        <dbReference type="SAM" id="MobiDB-lite"/>
    </source>
</evidence>
<dbReference type="OrthoDB" id="5573484at2"/>
<dbReference type="Proteomes" id="UP000294498">
    <property type="component" value="Unassembled WGS sequence"/>
</dbReference>
<dbReference type="RefSeq" id="WP_133994301.1">
    <property type="nucleotide sequence ID" value="NZ_SODV01000001.1"/>
</dbReference>
<gene>
    <name evidence="3" type="ORF">EDB95_2699</name>
</gene>
<dbReference type="Gene3D" id="3.20.20.370">
    <property type="entry name" value="Glycoside hydrolase/deacetylase"/>
    <property type="match status" value="1"/>
</dbReference>
<dbReference type="AlphaFoldDB" id="A0A4R8DUR3"/>
<feature type="compositionally biased region" description="Gly residues" evidence="1">
    <location>
        <begin position="85"/>
        <end position="118"/>
    </location>
</feature>